<keyword evidence="3" id="KW-1185">Reference proteome</keyword>
<feature type="coiled-coil region" evidence="1">
    <location>
        <begin position="13"/>
        <end position="64"/>
    </location>
</feature>
<dbReference type="InterPro" id="IPR024980">
    <property type="entry name" value="DUF3886"/>
</dbReference>
<sequence>MKEQAKQNVIIKEALHKDTLNKLQEAKQLLQQQEEIAKKQAAEKKRAERKQREKNKSFEELLNENVLDWRDFK</sequence>
<proteinExistence type="predicted"/>
<dbReference type="Proteomes" id="UP001223586">
    <property type="component" value="Unassembled WGS sequence"/>
</dbReference>
<dbReference type="RefSeq" id="WP_307227063.1">
    <property type="nucleotide sequence ID" value="NZ_JAUSTT010000004.1"/>
</dbReference>
<evidence type="ECO:0000313" key="3">
    <source>
        <dbReference type="Proteomes" id="UP001223586"/>
    </source>
</evidence>
<gene>
    <name evidence="2" type="ORF">J2S08_000902</name>
</gene>
<accession>A0ABT9WPK1</accession>
<comment type="caution">
    <text evidence="2">The sequence shown here is derived from an EMBL/GenBank/DDBJ whole genome shotgun (WGS) entry which is preliminary data.</text>
</comment>
<reference evidence="2 3" key="1">
    <citation type="submission" date="2023-07" db="EMBL/GenBank/DDBJ databases">
        <title>Genomic Encyclopedia of Type Strains, Phase IV (KMG-IV): sequencing the most valuable type-strain genomes for metagenomic binning, comparative biology and taxonomic classification.</title>
        <authorList>
            <person name="Goeker M."/>
        </authorList>
    </citation>
    <scope>NUCLEOTIDE SEQUENCE [LARGE SCALE GENOMIC DNA]</scope>
    <source>
        <strain evidence="2 3">DSM 23837</strain>
    </source>
</reference>
<protein>
    <submittedName>
        <fullName evidence="2">DNA polymerase III delta prime subunit</fullName>
    </submittedName>
</protein>
<dbReference type="EMBL" id="JAUSTT010000004">
    <property type="protein sequence ID" value="MDQ0175068.1"/>
    <property type="molecule type" value="Genomic_DNA"/>
</dbReference>
<organism evidence="2 3">
    <name type="scientific">Bacillus chungangensis</name>
    <dbReference type="NCBI Taxonomy" id="587633"/>
    <lineage>
        <taxon>Bacteria</taxon>
        <taxon>Bacillati</taxon>
        <taxon>Bacillota</taxon>
        <taxon>Bacilli</taxon>
        <taxon>Bacillales</taxon>
        <taxon>Bacillaceae</taxon>
        <taxon>Bacillus</taxon>
    </lineage>
</organism>
<name>A0ABT9WPK1_9BACI</name>
<evidence type="ECO:0000256" key="1">
    <source>
        <dbReference type="SAM" id="Coils"/>
    </source>
</evidence>
<evidence type="ECO:0000313" key="2">
    <source>
        <dbReference type="EMBL" id="MDQ0175068.1"/>
    </source>
</evidence>
<keyword evidence="1" id="KW-0175">Coiled coil</keyword>
<dbReference type="Pfam" id="PF13025">
    <property type="entry name" value="DUF3886"/>
    <property type="match status" value="1"/>
</dbReference>